<accession>A0A917MK72</accession>
<sequence length="63" mass="6709">MLALVTPEMPDLGAIILDAVLQAPGFLLSAIAANPGPWAFVGAAVALALVFKLLEGRLRRRRR</sequence>
<dbReference type="Proteomes" id="UP000657592">
    <property type="component" value="Unassembled WGS sequence"/>
</dbReference>
<evidence type="ECO:0000313" key="2">
    <source>
        <dbReference type="EMBL" id="GGH34306.1"/>
    </source>
</evidence>
<dbReference type="AlphaFoldDB" id="A0A917MK72"/>
<feature type="transmembrane region" description="Helical" evidence="1">
    <location>
        <begin position="38"/>
        <end position="54"/>
    </location>
</feature>
<proteinExistence type="predicted"/>
<name>A0A917MK72_9MICO</name>
<keyword evidence="1" id="KW-1133">Transmembrane helix</keyword>
<protein>
    <submittedName>
        <fullName evidence="2">Uncharacterized protein</fullName>
    </submittedName>
</protein>
<reference evidence="2" key="2">
    <citation type="submission" date="2020-09" db="EMBL/GenBank/DDBJ databases">
        <authorList>
            <person name="Sun Q."/>
            <person name="Zhou Y."/>
        </authorList>
    </citation>
    <scope>NUCLEOTIDE SEQUENCE</scope>
    <source>
        <strain evidence="2">CGMCC 1.15794</strain>
    </source>
</reference>
<dbReference type="EMBL" id="BMJY01000001">
    <property type="protein sequence ID" value="GGH34306.1"/>
    <property type="molecule type" value="Genomic_DNA"/>
</dbReference>
<gene>
    <name evidence="2" type="ORF">GCM10010921_01910</name>
</gene>
<evidence type="ECO:0000256" key="1">
    <source>
        <dbReference type="SAM" id="Phobius"/>
    </source>
</evidence>
<keyword evidence="1" id="KW-0472">Membrane</keyword>
<reference evidence="2" key="1">
    <citation type="journal article" date="2014" name="Int. J. Syst. Evol. Microbiol.">
        <title>Complete genome sequence of Corynebacterium casei LMG S-19264T (=DSM 44701T), isolated from a smear-ripened cheese.</title>
        <authorList>
            <consortium name="US DOE Joint Genome Institute (JGI-PGF)"/>
            <person name="Walter F."/>
            <person name="Albersmeier A."/>
            <person name="Kalinowski J."/>
            <person name="Ruckert C."/>
        </authorList>
    </citation>
    <scope>NUCLEOTIDE SEQUENCE</scope>
    <source>
        <strain evidence="2">CGMCC 1.15794</strain>
    </source>
</reference>
<keyword evidence="1" id="KW-0812">Transmembrane</keyword>
<evidence type="ECO:0000313" key="3">
    <source>
        <dbReference type="Proteomes" id="UP000657592"/>
    </source>
</evidence>
<keyword evidence="3" id="KW-1185">Reference proteome</keyword>
<organism evidence="2 3">
    <name type="scientific">Microbacterium album</name>
    <dbReference type="NCBI Taxonomy" id="2053191"/>
    <lineage>
        <taxon>Bacteria</taxon>
        <taxon>Bacillati</taxon>
        <taxon>Actinomycetota</taxon>
        <taxon>Actinomycetes</taxon>
        <taxon>Micrococcales</taxon>
        <taxon>Microbacteriaceae</taxon>
        <taxon>Microbacterium</taxon>
    </lineage>
</organism>
<comment type="caution">
    <text evidence="2">The sequence shown here is derived from an EMBL/GenBank/DDBJ whole genome shotgun (WGS) entry which is preliminary data.</text>
</comment>